<keyword evidence="7" id="KW-0906">Nuclear pore complex</keyword>
<evidence type="ECO:0000256" key="9">
    <source>
        <dbReference type="ARBA" id="ARBA00024680"/>
    </source>
</evidence>
<keyword evidence="5" id="KW-0653">Protein transport</keyword>
<dbReference type="GO" id="GO:0005543">
    <property type="term" value="F:phospholipid binding"/>
    <property type="evidence" value="ECO:0007669"/>
    <property type="project" value="TreeGrafter"/>
</dbReference>
<feature type="compositionally biased region" description="Basic and acidic residues" evidence="14">
    <location>
        <begin position="608"/>
        <end position="622"/>
    </location>
</feature>
<organism evidence="15 16">
    <name type="scientific">Pinctada imbricata</name>
    <name type="common">Atlantic pearl-oyster</name>
    <name type="synonym">Pinctada martensii</name>
    <dbReference type="NCBI Taxonomy" id="66713"/>
    <lineage>
        <taxon>Eukaryota</taxon>
        <taxon>Metazoa</taxon>
        <taxon>Spiralia</taxon>
        <taxon>Lophotrochozoa</taxon>
        <taxon>Mollusca</taxon>
        <taxon>Bivalvia</taxon>
        <taxon>Autobranchia</taxon>
        <taxon>Pteriomorphia</taxon>
        <taxon>Pterioida</taxon>
        <taxon>Pterioidea</taxon>
        <taxon>Pteriidae</taxon>
        <taxon>Pinctada</taxon>
    </lineage>
</organism>
<dbReference type="GO" id="GO:0005737">
    <property type="term" value="C:cytoplasm"/>
    <property type="evidence" value="ECO:0007669"/>
    <property type="project" value="TreeGrafter"/>
</dbReference>
<dbReference type="GO" id="GO:0015031">
    <property type="term" value="P:protein transport"/>
    <property type="evidence" value="ECO:0007669"/>
    <property type="project" value="UniProtKB-KW"/>
</dbReference>
<dbReference type="EMBL" id="VSWD01000013">
    <property type="protein sequence ID" value="KAK3084867.1"/>
    <property type="molecule type" value="Genomic_DNA"/>
</dbReference>
<evidence type="ECO:0000256" key="1">
    <source>
        <dbReference type="ARBA" id="ARBA00004567"/>
    </source>
</evidence>
<evidence type="ECO:0000256" key="3">
    <source>
        <dbReference type="ARBA" id="ARBA00022448"/>
    </source>
</evidence>
<comment type="subcellular location">
    <subcellularLocation>
        <location evidence="1">Nucleus</location>
        <location evidence="1">Nuclear pore complex</location>
    </subcellularLocation>
</comment>
<comment type="function">
    <text evidence="9">Required for the export of mRNAs containing poly(A) tails from the nucleus into the cytoplasm. May be involved in the terminal step of the mRNA transport through the nuclear pore complex (NPC).</text>
</comment>
<gene>
    <name evidence="15" type="ORF">FSP39_020473</name>
</gene>
<feature type="compositionally biased region" description="Low complexity" evidence="14">
    <location>
        <begin position="623"/>
        <end position="639"/>
    </location>
</feature>
<evidence type="ECO:0000256" key="13">
    <source>
        <dbReference type="SAM" id="Coils"/>
    </source>
</evidence>
<evidence type="ECO:0000313" key="16">
    <source>
        <dbReference type="Proteomes" id="UP001186944"/>
    </source>
</evidence>
<evidence type="ECO:0000256" key="6">
    <source>
        <dbReference type="ARBA" id="ARBA00023010"/>
    </source>
</evidence>
<keyword evidence="16" id="KW-1185">Reference proteome</keyword>
<evidence type="ECO:0000256" key="2">
    <source>
        <dbReference type="ARBA" id="ARBA00011056"/>
    </source>
</evidence>
<keyword evidence="13" id="KW-0175">Coiled coil</keyword>
<keyword evidence="3" id="KW-0813">Transport</keyword>
<evidence type="ECO:0000256" key="8">
    <source>
        <dbReference type="ARBA" id="ARBA00023242"/>
    </source>
</evidence>
<accession>A0AA88XX87</accession>
<evidence type="ECO:0000256" key="4">
    <source>
        <dbReference type="ARBA" id="ARBA00022816"/>
    </source>
</evidence>
<evidence type="ECO:0000313" key="15">
    <source>
        <dbReference type="EMBL" id="KAK3084867.1"/>
    </source>
</evidence>
<protein>
    <recommendedName>
        <fullName evidence="10">mRNA export factor GLE1</fullName>
    </recommendedName>
    <alternativeName>
        <fullName evidence="12">GLE1 RNA export mediator</fullName>
    </alternativeName>
    <alternativeName>
        <fullName evidence="11">Nucleoporin GLE1</fullName>
    </alternativeName>
</protein>
<reference evidence="15" key="1">
    <citation type="submission" date="2019-08" db="EMBL/GenBank/DDBJ databases">
        <title>The improved chromosome-level genome for the pearl oyster Pinctada fucata martensii using PacBio sequencing and Hi-C.</title>
        <authorList>
            <person name="Zheng Z."/>
        </authorList>
    </citation>
    <scope>NUCLEOTIDE SEQUENCE</scope>
    <source>
        <strain evidence="15">ZZ-2019</strain>
        <tissue evidence="15">Adductor muscle</tissue>
    </source>
</reference>
<dbReference type="Gene3D" id="1.25.40.510">
    <property type="entry name" value="GLE1-like"/>
    <property type="match status" value="1"/>
</dbReference>
<dbReference type="PANTHER" id="PTHR12960:SF0">
    <property type="entry name" value="MRNA EXPORT FACTOR GLE1"/>
    <property type="match status" value="1"/>
</dbReference>
<evidence type="ECO:0000256" key="5">
    <source>
        <dbReference type="ARBA" id="ARBA00022927"/>
    </source>
</evidence>
<evidence type="ECO:0000256" key="10">
    <source>
        <dbReference type="ARBA" id="ARBA00026227"/>
    </source>
</evidence>
<evidence type="ECO:0000256" key="7">
    <source>
        <dbReference type="ARBA" id="ARBA00023132"/>
    </source>
</evidence>
<sequence length="1003" mass="113729">MHPSRHPHFYGLVPGMFLCLKKSRRYGLVVYNNGLVPGMFLCLKKSRRYGLVVYNNGLVPGMSLCLKKSRRYGLVVYNNGLVPGMFLCLKKSRRYGLVVYNNGLVPGMSLCLKKSRRYGLVVYNNGLVPGMFLCLKKSRRYGLVVYNNGLVPGMFLCLKKSRRYGLVVYNNGLVPGMFLCLKKSRRYGLVVYNNGLVPGMSLCLKKSRRYGLVVYNNGLVPGMFLCLKKSRRYGLVVYNNGLVPGMSLCLKKSRRYGLVVYNNGLVPGMFLCLKKSRRYGLVVYNNGLVPGMSLCLKKSRRYGLVVYNNGLVPGMFLCLKKSRRYGLVVYNNGLVPGMSLCLKKSRRYGLVVYNNGLVPGMFLCLKKSRRYLTTVDQNESVASNPAERRSLVITVSPEYTRSNQALQNYEQKLENKAKMAYEERKKMFQSTTSVIETTAQRKLKEVEKRERSKAEELARQTVQRLEEGSNEVLEKQRKMREDHLKHAKMLERRHEKIQEEMKKKEEDRLEKLMSAKKTLSDTAKVLERITSLHSHYKVSLPPNVGKVVERAQQKYAESKNSVSSLEGAGEISQLSITELTENLKFLLNVYDHVKVTVEEMLEKRKKEEAEKAAQAKAAEEAKQQQQQQQQQQLQQQQQQHSQASLDPGRPQTSSTPAHTGQSEASGGTPTTTSSSSAGASQRTEDEVLCVDVEVFNMYDSLLKILKHTETALQVFSSTPQLKKLKFDLQKVINTNINAISAVSGQHLREKLQKILELLGGTSVEVSSRRISVQDHPQAIMFCKHLLGRMIVKKGEEEVSAKHEAAFPLAAVTVAILSQHKDITPYLIGQFYAQCPYTVPYHIPHQENQPMQEYHKALGYKFDSEGVCEKQNIFLKRMSGVMRLYAAIIITQPPGNRPHPWGIEQAWMWLTRVLNIEPLPDVTATMIFDLLQVTGHALYREYKKQFLKLLVLLFKDYMPKLRMVASAAGGGPVSRLEALINDSIRNHGHISPPQGQLPNNFWYS</sequence>
<feature type="compositionally biased region" description="Low complexity" evidence="14">
    <location>
        <begin position="662"/>
        <end position="680"/>
    </location>
</feature>
<dbReference type="InterPro" id="IPR012476">
    <property type="entry name" value="GLE1"/>
</dbReference>
<dbReference type="GO" id="GO:0016973">
    <property type="term" value="P:poly(A)+ mRNA export from nucleus"/>
    <property type="evidence" value="ECO:0007669"/>
    <property type="project" value="InterPro"/>
</dbReference>
<comment type="similarity">
    <text evidence="2">Belongs to the GLE1 family.</text>
</comment>
<comment type="caution">
    <text evidence="15">The sequence shown here is derived from an EMBL/GenBank/DDBJ whole genome shotgun (WGS) entry which is preliminary data.</text>
</comment>
<feature type="compositionally biased region" description="Polar residues" evidence="14">
    <location>
        <begin position="640"/>
        <end position="661"/>
    </location>
</feature>
<dbReference type="InterPro" id="IPR038506">
    <property type="entry name" value="GLE1-like_sf"/>
</dbReference>
<name>A0AA88XX87_PINIB</name>
<evidence type="ECO:0000256" key="14">
    <source>
        <dbReference type="SAM" id="MobiDB-lite"/>
    </source>
</evidence>
<evidence type="ECO:0000256" key="12">
    <source>
        <dbReference type="ARBA" id="ARBA00030897"/>
    </source>
</evidence>
<dbReference type="AlphaFoldDB" id="A0AA88XX87"/>
<dbReference type="GO" id="GO:0044614">
    <property type="term" value="C:nuclear pore cytoplasmic filaments"/>
    <property type="evidence" value="ECO:0007669"/>
    <property type="project" value="TreeGrafter"/>
</dbReference>
<dbReference type="GO" id="GO:0031369">
    <property type="term" value="F:translation initiation factor binding"/>
    <property type="evidence" value="ECO:0007669"/>
    <property type="project" value="TreeGrafter"/>
</dbReference>
<feature type="coiled-coil region" evidence="13">
    <location>
        <begin position="399"/>
        <end position="426"/>
    </location>
</feature>
<dbReference type="Pfam" id="PF07817">
    <property type="entry name" value="GLE1"/>
    <property type="match status" value="1"/>
</dbReference>
<keyword evidence="8" id="KW-0539">Nucleus</keyword>
<feature type="region of interest" description="Disordered" evidence="14">
    <location>
        <begin position="608"/>
        <end position="682"/>
    </location>
</feature>
<keyword evidence="6" id="KW-0811">Translocation</keyword>
<keyword evidence="4" id="KW-0509">mRNA transport</keyword>
<dbReference type="PANTHER" id="PTHR12960">
    <property type="entry name" value="GLE-1-RELATED"/>
    <property type="match status" value="1"/>
</dbReference>
<dbReference type="GO" id="GO:0000822">
    <property type="term" value="F:inositol hexakisphosphate binding"/>
    <property type="evidence" value="ECO:0007669"/>
    <property type="project" value="TreeGrafter"/>
</dbReference>
<proteinExistence type="inferred from homology"/>
<evidence type="ECO:0000256" key="11">
    <source>
        <dbReference type="ARBA" id="ARBA00029983"/>
    </source>
</evidence>
<feature type="coiled-coil region" evidence="13">
    <location>
        <begin position="473"/>
        <end position="522"/>
    </location>
</feature>
<dbReference type="Proteomes" id="UP001186944">
    <property type="component" value="Unassembled WGS sequence"/>
</dbReference>